<evidence type="ECO:0000313" key="3">
    <source>
        <dbReference type="EMBL" id="QOW21044.1"/>
    </source>
</evidence>
<dbReference type="Proteomes" id="UP000593932">
    <property type="component" value="Chromosome"/>
</dbReference>
<dbReference type="InterPro" id="IPR020103">
    <property type="entry name" value="PsdUridine_synth_cat_dom_sf"/>
</dbReference>
<reference evidence="3 4" key="1">
    <citation type="submission" date="2020-10" db="EMBL/GenBank/DDBJ databases">
        <title>complete genome sequencing of Lysobacter sp. H23M41.</title>
        <authorList>
            <person name="Bae J.-W."/>
            <person name="Lee S.-Y."/>
        </authorList>
    </citation>
    <scope>NUCLEOTIDE SEQUENCE [LARGE SCALE GENOMIC DNA]</scope>
    <source>
        <strain evidence="3 4">H23M41</strain>
    </source>
</reference>
<dbReference type="SUPFAM" id="SSF55120">
    <property type="entry name" value="Pseudouridine synthase"/>
    <property type="match status" value="1"/>
</dbReference>
<dbReference type="Gene3D" id="3.30.2350.10">
    <property type="entry name" value="Pseudouridine synthase"/>
    <property type="match status" value="1"/>
</dbReference>
<dbReference type="PROSITE" id="PS01129">
    <property type="entry name" value="PSI_RLU"/>
    <property type="match status" value="1"/>
</dbReference>
<dbReference type="EMBL" id="CP063657">
    <property type="protein sequence ID" value="QOW21044.1"/>
    <property type="molecule type" value="Genomic_DNA"/>
</dbReference>
<dbReference type="PANTHER" id="PTHR21600">
    <property type="entry name" value="MITOCHONDRIAL RNA PSEUDOURIDINE SYNTHASE"/>
    <property type="match status" value="1"/>
</dbReference>
<name>A0A7S6ZU89_9GAMM</name>
<evidence type="ECO:0000256" key="1">
    <source>
        <dbReference type="SAM" id="MobiDB-lite"/>
    </source>
</evidence>
<feature type="region of interest" description="Disordered" evidence="1">
    <location>
        <begin position="1"/>
        <end position="22"/>
    </location>
</feature>
<gene>
    <name evidence="3" type="ORF">INQ42_06950</name>
</gene>
<accession>A0A7S6ZU89</accession>
<dbReference type="PANTHER" id="PTHR21600:SF84">
    <property type="entry name" value="PSEUDOURIDINE SYNTHASE RSUA_RLUA-LIKE DOMAIN-CONTAINING PROTEIN"/>
    <property type="match status" value="1"/>
</dbReference>
<protein>
    <submittedName>
        <fullName evidence="3">Pseudouridine synthase</fullName>
    </submittedName>
</protein>
<proteinExistence type="predicted"/>
<dbReference type="InterPro" id="IPR050188">
    <property type="entry name" value="RluA_PseudoU_synthase"/>
</dbReference>
<keyword evidence="4" id="KW-1185">Reference proteome</keyword>
<sequence>MKPRPAPIDGVPASRVQLPEGSSSSAVDALRARFPRIDEATWRSRFAQGRVLDDAGLPLAAHARVTAGMTLYYYREVVDELAIPFTEQVLHEDADLLVVDKPHFLPVMPAGAYVRESLLFRLQQTLKNADIVPLHRIDRGTAGLVMFSVNPATRDAYQGLFRDRAIRKHYEALAPALPNTRFPLVRRSRLERGEPFFRMREVPGEANSESRIDVLDRDGDVWRYALEPVTGKKHQLRVHMATLGAPIINDAFYPDLQEQAADRYSFPLKLLARSLAFMDPLTGDAREFRSALALELPKPISAA</sequence>
<evidence type="ECO:0000259" key="2">
    <source>
        <dbReference type="Pfam" id="PF00849"/>
    </source>
</evidence>
<dbReference type="InterPro" id="IPR006145">
    <property type="entry name" value="PsdUridine_synth_RsuA/RluA"/>
</dbReference>
<dbReference type="RefSeq" id="WP_194033641.1">
    <property type="nucleotide sequence ID" value="NZ_CP063657.1"/>
</dbReference>
<feature type="domain" description="Pseudouridine synthase RsuA/RluA-like" evidence="2">
    <location>
        <begin position="95"/>
        <end position="241"/>
    </location>
</feature>
<evidence type="ECO:0000313" key="4">
    <source>
        <dbReference type="Proteomes" id="UP000593932"/>
    </source>
</evidence>
<dbReference type="Pfam" id="PF00849">
    <property type="entry name" value="PseudoU_synth_2"/>
    <property type="match status" value="1"/>
</dbReference>
<organism evidence="3 4">
    <name type="scientific">Novilysobacter avium</name>
    <dbReference type="NCBI Taxonomy" id="2781023"/>
    <lineage>
        <taxon>Bacteria</taxon>
        <taxon>Pseudomonadati</taxon>
        <taxon>Pseudomonadota</taxon>
        <taxon>Gammaproteobacteria</taxon>
        <taxon>Lysobacterales</taxon>
        <taxon>Lysobacteraceae</taxon>
        <taxon>Novilysobacter</taxon>
    </lineage>
</organism>
<dbReference type="InterPro" id="IPR006224">
    <property type="entry name" value="PsdUridine_synth_RluA-like_CS"/>
</dbReference>